<dbReference type="RefSeq" id="WP_151438820.1">
    <property type="nucleotide sequence ID" value="NZ_BQKS01000010.1"/>
</dbReference>
<evidence type="ECO:0000313" key="3">
    <source>
        <dbReference type="EMBL" id="OPB49151.1"/>
    </source>
</evidence>
<feature type="region of interest" description="Disordered" evidence="1">
    <location>
        <begin position="51"/>
        <end position="70"/>
    </location>
</feature>
<organism evidence="3">
    <name type="scientific">Elizabethkingia anophelis</name>
    <dbReference type="NCBI Taxonomy" id="1117645"/>
    <lineage>
        <taxon>Bacteria</taxon>
        <taxon>Pseudomonadati</taxon>
        <taxon>Bacteroidota</taxon>
        <taxon>Flavobacteriia</taxon>
        <taxon>Flavobacteriales</taxon>
        <taxon>Weeksellaceae</taxon>
        <taxon>Elizabethkingia</taxon>
    </lineage>
</organism>
<evidence type="ECO:0008006" key="5">
    <source>
        <dbReference type="Google" id="ProtNLM"/>
    </source>
</evidence>
<dbReference type="EMBL" id="MAHS01000010">
    <property type="protein sequence ID" value="OPB49151.1"/>
    <property type="molecule type" value="Genomic_DNA"/>
</dbReference>
<dbReference type="EMBL" id="CP014339">
    <property type="protein sequence ID" value="AQX49415.1"/>
    <property type="molecule type" value="Genomic_DNA"/>
</dbReference>
<evidence type="ECO:0000256" key="1">
    <source>
        <dbReference type="SAM" id="MobiDB-lite"/>
    </source>
</evidence>
<name>A0A1T3D739_9FLAO</name>
<sequence length="70" mass="7999">MPNENTLLKLEVLYGGGNPLTMPRRMALPSPSKDNLNYNNQQAALEEMQKDPGFGQQPDNIQGRIWWDKQ</sequence>
<reference evidence="3" key="2">
    <citation type="submission" date="2016-06" db="EMBL/GenBank/DDBJ databases">
        <authorList>
            <person name="Nicholson A.C."/>
        </authorList>
    </citation>
    <scope>NUCLEOTIDE SEQUENCE [LARGE SCALE GENOMIC DNA]</scope>
    <source>
        <strain evidence="3">E6809</strain>
    </source>
</reference>
<evidence type="ECO:0000313" key="4">
    <source>
        <dbReference type="Proteomes" id="UP000189738"/>
    </source>
</evidence>
<evidence type="ECO:0000313" key="2">
    <source>
        <dbReference type="EMBL" id="AQX49415.1"/>
    </source>
</evidence>
<reference evidence="2 4" key="1">
    <citation type="submission" date="2016-02" db="EMBL/GenBank/DDBJ databases">
        <authorList>
            <person name="Nicholson A.C."/>
            <person name="Humrighouse B.W."/>
            <person name="Loparev V."/>
            <person name="Emery B."/>
            <person name="Graziano J."/>
            <person name="McQuiston J.R."/>
        </authorList>
    </citation>
    <scope>NUCLEOTIDE SEQUENCE [LARGE SCALE GENOMIC DNA]</scope>
    <source>
        <strain evidence="2 4">E6809</strain>
    </source>
</reference>
<gene>
    <name evidence="2" type="ORF">AYC66_01400</name>
    <name evidence="3" type="ORF">BAY09_03730</name>
</gene>
<proteinExistence type="predicted"/>
<dbReference type="Gene3D" id="1.25.40.390">
    <property type="match status" value="1"/>
</dbReference>
<dbReference type="AlphaFoldDB" id="A0A1T3D739"/>
<dbReference type="Proteomes" id="UP000189738">
    <property type="component" value="Chromosome"/>
</dbReference>
<protein>
    <recommendedName>
        <fullName evidence="5">SusD/RagB family nutrient-binding outer membrane lipoprotein</fullName>
    </recommendedName>
</protein>
<accession>A0A1T3D739</accession>